<dbReference type="InterPro" id="IPR027303">
    <property type="entry name" value="Gln_synth_gly_rich_site"/>
</dbReference>
<protein>
    <recommendedName>
        <fullName evidence="3">glutamine synthetase</fullName>
        <ecNumber evidence="3">6.3.1.2</ecNumber>
    </recommendedName>
    <alternativeName>
        <fullName evidence="8">Glutamine synthetase II</fullName>
    </alternativeName>
</protein>
<dbReference type="PROSITE" id="PS51987">
    <property type="entry name" value="GS_CATALYTIC"/>
    <property type="match status" value="1"/>
</dbReference>
<gene>
    <name evidence="12" type="ORF">A3I29_01995</name>
</gene>
<sequence length="292" mass="32910">VYYVTDPINKAPNILVMCEVLNPDGTPHPSNTRHVLAAVAAKFKEHEPLFGFEQEYTLYRKDWPLNWPENGFPHPQGRYYCGVGFDEVHGRPLVEAHLKACLEAGLTISGINAEVMPAQWEFQVGALDPLEVSDQLWLARWLLYRLGEEHRVYAKLDPKPMPGDWNGAGGHTNFSIKSMRAAGGLEVIKKSCEKLGRFHKQHIRVYGADNDKRLTGKHETCSINDFRYGVSDRGASIRIPMDTANKGYGYLEDRRPAANLDPYQICTALIETTCGEGFDPDKYQWGNFEPSA</sequence>
<evidence type="ECO:0000259" key="11">
    <source>
        <dbReference type="PROSITE" id="PS51987"/>
    </source>
</evidence>
<evidence type="ECO:0000313" key="13">
    <source>
        <dbReference type="Proteomes" id="UP000178726"/>
    </source>
</evidence>
<dbReference type="STRING" id="1798689.A3I29_01995"/>
<dbReference type="AlphaFoldDB" id="A0A1F6NAR1"/>
<dbReference type="InterPro" id="IPR008146">
    <property type="entry name" value="Gln_synth_cat_dom"/>
</dbReference>
<comment type="caution">
    <text evidence="12">The sequence shown here is derived from an EMBL/GenBank/DDBJ whole genome shotgun (WGS) entry which is preliminary data.</text>
</comment>
<dbReference type="Gene3D" id="3.10.20.70">
    <property type="entry name" value="Glutamine synthetase, N-terminal domain"/>
    <property type="match status" value="1"/>
</dbReference>
<dbReference type="SMART" id="SM01230">
    <property type="entry name" value="Gln-synt_C"/>
    <property type="match status" value="1"/>
</dbReference>
<evidence type="ECO:0000256" key="3">
    <source>
        <dbReference type="ARBA" id="ARBA00012937"/>
    </source>
</evidence>
<dbReference type="GO" id="GO:0004356">
    <property type="term" value="F:glutamine synthetase activity"/>
    <property type="evidence" value="ECO:0007669"/>
    <property type="project" value="UniProtKB-EC"/>
</dbReference>
<feature type="non-terminal residue" evidence="12">
    <location>
        <position position="1"/>
    </location>
</feature>
<keyword evidence="4" id="KW-0436">Ligase</keyword>
<reference evidence="12 13" key="1">
    <citation type="journal article" date="2016" name="Nat. Commun.">
        <title>Thousands of microbial genomes shed light on interconnected biogeochemical processes in an aquifer system.</title>
        <authorList>
            <person name="Anantharaman K."/>
            <person name="Brown C.T."/>
            <person name="Hug L.A."/>
            <person name="Sharon I."/>
            <person name="Castelle C.J."/>
            <person name="Probst A.J."/>
            <person name="Thomas B.C."/>
            <person name="Singh A."/>
            <person name="Wilkins M.J."/>
            <person name="Karaoz U."/>
            <person name="Brodie E.L."/>
            <person name="Williams K.H."/>
            <person name="Hubbard S.S."/>
            <person name="Banfield J.F."/>
        </authorList>
    </citation>
    <scope>NUCLEOTIDE SEQUENCE [LARGE SCALE GENOMIC DNA]</scope>
</reference>
<proteinExistence type="inferred from homology"/>
<dbReference type="InterPro" id="IPR036651">
    <property type="entry name" value="Gln_synt_N_sf"/>
</dbReference>
<comment type="subunit">
    <text evidence="7">Homooctamer and homotetramer.</text>
</comment>
<evidence type="ECO:0000256" key="6">
    <source>
        <dbReference type="ARBA" id="ARBA00022840"/>
    </source>
</evidence>
<organism evidence="12 13">
    <name type="scientific">Candidatus Magasanikbacteria bacterium RIFCSPLOWO2_02_FULL_44_11</name>
    <dbReference type="NCBI Taxonomy" id="1798689"/>
    <lineage>
        <taxon>Bacteria</taxon>
        <taxon>Candidatus Magasanikiibacteriota</taxon>
    </lineage>
</organism>
<evidence type="ECO:0000256" key="9">
    <source>
        <dbReference type="PROSITE-ProRule" id="PRU01331"/>
    </source>
</evidence>
<dbReference type="PANTHER" id="PTHR20852:SF57">
    <property type="entry name" value="GLUTAMINE SYNTHETASE 2 CYTOPLASMIC"/>
    <property type="match status" value="1"/>
</dbReference>
<dbReference type="Gene3D" id="3.30.590.10">
    <property type="entry name" value="Glutamine synthetase/guanido kinase, catalytic domain"/>
    <property type="match status" value="1"/>
</dbReference>
<feature type="domain" description="GS catalytic" evidence="11">
    <location>
        <begin position="32"/>
        <end position="292"/>
    </location>
</feature>
<dbReference type="GO" id="GO:0005524">
    <property type="term" value="F:ATP binding"/>
    <property type="evidence" value="ECO:0007669"/>
    <property type="project" value="UniProtKB-KW"/>
</dbReference>
<evidence type="ECO:0000256" key="2">
    <source>
        <dbReference type="ARBA" id="ARBA00009897"/>
    </source>
</evidence>
<dbReference type="Proteomes" id="UP000178726">
    <property type="component" value="Unassembled WGS sequence"/>
</dbReference>
<dbReference type="GO" id="GO:0006542">
    <property type="term" value="P:glutamine biosynthetic process"/>
    <property type="evidence" value="ECO:0007669"/>
    <property type="project" value="InterPro"/>
</dbReference>
<dbReference type="SUPFAM" id="SSF55931">
    <property type="entry name" value="Glutamine synthetase/guanido kinase"/>
    <property type="match status" value="1"/>
</dbReference>
<dbReference type="InterPro" id="IPR014746">
    <property type="entry name" value="Gln_synth/guanido_kin_cat_dom"/>
</dbReference>
<dbReference type="Pfam" id="PF00120">
    <property type="entry name" value="Gln-synt_C"/>
    <property type="match status" value="1"/>
</dbReference>
<evidence type="ECO:0000313" key="12">
    <source>
        <dbReference type="EMBL" id="OGH81002.1"/>
    </source>
</evidence>
<dbReference type="PROSITE" id="PS00181">
    <property type="entry name" value="GLNA_ATP"/>
    <property type="match status" value="1"/>
</dbReference>
<evidence type="ECO:0000256" key="4">
    <source>
        <dbReference type="ARBA" id="ARBA00022598"/>
    </source>
</evidence>
<evidence type="ECO:0000256" key="7">
    <source>
        <dbReference type="ARBA" id="ARBA00038740"/>
    </source>
</evidence>
<dbReference type="PANTHER" id="PTHR20852">
    <property type="entry name" value="GLUTAMINE SYNTHETASE"/>
    <property type="match status" value="1"/>
</dbReference>
<dbReference type="EC" id="6.3.1.2" evidence="3"/>
<dbReference type="GO" id="GO:0005737">
    <property type="term" value="C:cytoplasm"/>
    <property type="evidence" value="ECO:0007669"/>
    <property type="project" value="TreeGrafter"/>
</dbReference>
<dbReference type="InterPro" id="IPR050292">
    <property type="entry name" value="Glutamine_Synthetase"/>
</dbReference>
<comment type="similarity">
    <text evidence="2 9 10">Belongs to the glutamine synthetase family.</text>
</comment>
<evidence type="ECO:0000256" key="10">
    <source>
        <dbReference type="RuleBase" id="RU000384"/>
    </source>
</evidence>
<evidence type="ECO:0000256" key="5">
    <source>
        <dbReference type="ARBA" id="ARBA00022741"/>
    </source>
</evidence>
<keyword evidence="6" id="KW-0067">ATP-binding</keyword>
<evidence type="ECO:0000256" key="8">
    <source>
        <dbReference type="ARBA" id="ARBA00043026"/>
    </source>
</evidence>
<dbReference type="FunFam" id="3.30.590.10:FF:000004">
    <property type="entry name" value="Glutamine synthetase"/>
    <property type="match status" value="1"/>
</dbReference>
<name>A0A1F6NAR1_9BACT</name>
<accession>A0A1F6NAR1</accession>
<keyword evidence="5" id="KW-0547">Nucleotide-binding</keyword>
<dbReference type="EMBL" id="MFQK01000012">
    <property type="protein sequence ID" value="OGH81002.1"/>
    <property type="molecule type" value="Genomic_DNA"/>
</dbReference>
<evidence type="ECO:0000256" key="1">
    <source>
        <dbReference type="ARBA" id="ARBA00003117"/>
    </source>
</evidence>
<comment type="function">
    <text evidence="1">Catalyzes the ATP-dependent biosynthesis of glutamine from glutamate and ammonia.</text>
</comment>